<name>A0AAV7VXH9_PLEWA</name>
<gene>
    <name evidence="2" type="ORF">NDU88_000636</name>
</gene>
<dbReference type="AlphaFoldDB" id="A0AAV7VXH9"/>
<feature type="compositionally biased region" description="Low complexity" evidence="1">
    <location>
        <begin position="45"/>
        <end position="55"/>
    </location>
</feature>
<proteinExistence type="predicted"/>
<evidence type="ECO:0000313" key="2">
    <source>
        <dbReference type="EMBL" id="KAJ1205201.1"/>
    </source>
</evidence>
<evidence type="ECO:0000313" key="3">
    <source>
        <dbReference type="Proteomes" id="UP001066276"/>
    </source>
</evidence>
<feature type="region of interest" description="Disordered" evidence="1">
    <location>
        <begin position="1"/>
        <end position="104"/>
    </location>
</feature>
<sequence>MHFCGSRGRGFRTLPVAPLSSGAPLPHTLHPAGPRAPRSEPDPLPGEGLRLLPLDRPSHSPALPLLCRMGRSPLAAPPNSNSPPAPTADSDSFIPRHGSATRSDCRARHFVSDGRGVEKLFIQLSEPDSGPRGPLEVQGSCGTVACDQPPISSADLRS</sequence>
<feature type="region of interest" description="Disordered" evidence="1">
    <location>
        <begin position="125"/>
        <end position="158"/>
    </location>
</feature>
<comment type="caution">
    <text evidence="2">The sequence shown here is derived from an EMBL/GenBank/DDBJ whole genome shotgun (WGS) entry which is preliminary data.</text>
</comment>
<accession>A0AAV7VXH9</accession>
<dbReference type="EMBL" id="JANPWB010000002">
    <property type="protein sequence ID" value="KAJ1205201.1"/>
    <property type="molecule type" value="Genomic_DNA"/>
</dbReference>
<keyword evidence="3" id="KW-1185">Reference proteome</keyword>
<organism evidence="2 3">
    <name type="scientific">Pleurodeles waltl</name>
    <name type="common">Iberian ribbed newt</name>
    <dbReference type="NCBI Taxonomy" id="8319"/>
    <lineage>
        <taxon>Eukaryota</taxon>
        <taxon>Metazoa</taxon>
        <taxon>Chordata</taxon>
        <taxon>Craniata</taxon>
        <taxon>Vertebrata</taxon>
        <taxon>Euteleostomi</taxon>
        <taxon>Amphibia</taxon>
        <taxon>Batrachia</taxon>
        <taxon>Caudata</taxon>
        <taxon>Salamandroidea</taxon>
        <taxon>Salamandridae</taxon>
        <taxon>Pleurodelinae</taxon>
        <taxon>Pleurodeles</taxon>
    </lineage>
</organism>
<dbReference type="Proteomes" id="UP001066276">
    <property type="component" value="Chromosome 1_2"/>
</dbReference>
<reference evidence="2" key="1">
    <citation type="journal article" date="2022" name="bioRxiv">
        <title>Sequencing and chromosome-scale assembly of the giantPleurodeles waltlgenome.</title>
        <authorList>
            <person name="Brown T."/>
            <person name="Elewa A."/>
            <person name="Iarovenko S."/>
            <person name="Subramanian E."/>
            <person name="Araus A.J."/>
            <person name="Petzold A."/>
            <person name="Susuki M."/>
            <person name="Suzuki K.-i.T."/>
            <person name="Hayashi T."/>
            <person name="Toyoda A."/>
            <person name="Oliveira C."/>
            <person name="Osipova E."/>
            <person name="Leigh N.D."/>
            <person name="Simon A."/>
            <person name="Yun M.H."/>
        </authorList>
    </citation>
    <scope>NUCLEOTIDE SEQUENCE</scope>
    <source>
        <strain evidence="2">20211129_DDA</strain>
        <tissue evidence="2">Liver</tissue>
    </source>
</reference>
<evidence type="ECO:0000256" key="1">
    <source>
        <dbReference type="SAM" id="MobiDB-lite"/>
    </source>
</evidence>
<protein>
    <submittedName>
        <fullName evidence="2">Uncharacterized protein</fullName>
    </submittedName>
</protein>